<dbReference type="Pfam" id="PF07714">
    <property type="entry name" value="PK_Tyr_Ser-Thr"/>
    <property type="match status" value="1"/>
</dbReference>
<dbReference type="EMBL" id="JAJSOW010000107">
    <property type="protein sequence ID" value="KAI9157282.1"/>
    <property type="molecule type" value="Genomic_DNA"/>
</dbReference>
<sequence length="130" mass="14494">MIFQSSDRNGMALFKRAQQAEESYQLQLALALRLSSQAAFADDPNFLDVNRPEQLTASPQAVSHRFWVIGAVGFKGERLEIPNNVNPSVAALIRSCWVEEPGNRPSFSSIMETLQQFLMSSTSHPLLLQT</sequence>
<comment type="caution">
    <text evidence="2">The sequence shown here is derived from an EMBL/GenBank/DDBJ whole genome shotgun (WGS) entry which is preliminary data.</text>
</comment>
<name>A0AAD5IB19_ACENE</name>
<keyword evidence="3" id="KW-1185">Reference proteome</keyword>
<feature type="domain" description="Serine-threonine/tyrosine-protein kinase catalytic" evidence="1">
    <location>
        <begin position="71"/>
        <end position="114"/>
    </location>
</feature>
<organism evidence="2 3">
    <name type="scientific">Acer negundo</name>
    <name type="common">Box elder</name>
    <dbReference type="NCBI Taxonomy" id="4023"/>
    <lineage>
        <taxon>Eukaryota</taxon>
        <taxon>Viridiplantae</taxon>
        <taxon>Streptophyta</taxon>
        <taxon>Embryophyta</taxon>
        <taxon>Tracheophyta</taxon>
        <taxon>Spermatophyta</taxon>
        <taxon>Magnoliopsida</taxon>
        <taxon>eudicotyledons</taxon>
        <taxon>Gunneridae</taxon>
        <taxon>Pentapetalae</taxon>
        <taxon>rosids</taxon>
        <taxon>malvids</taxon>
        <taxon>Sapindales</taxon>
        <taxon>Sapindaceae</taxon>
        <taxon>Hippocastanoideae</taxon>
        <taxon>Acereae</taxon>
        <taxon>Acer</taxon>
    </lineage>
</organism>
<reference evidence="2" key="2">
    <citation type="submission" date="2023-02" db="EMBL/GenBank/DDBJ databases">
        <authorList>
            <person name="Swenson N.G."/>
            <person name="Wegrzyn J.L."/>
            <person name="Mcevoy S.L."/>
        </authorList>
    </citation>
    <scope>NUCLEOTIDE SEQUENCE</scope>
    <source>
        <strain evidence="2">91603</strain>
        <tissue evidence="2">Leaf</tissue>
    </source>
</reference>
<evidence type="ECO:0000313" key="2">
    <source>
        <dbReference type="EMBL" id="KAI9157282.1"/>
    </source>
</evidence>
<dbReference type="GO" id="GO:0004672">
    <property type="term" value="F:protein kinase activity"/>
    <property type="evidence" value="ECO:0007669"/>
    <property type="project" value="InterPro"/>
</dbReference>
<protein>
    <recommendedName>
        <fullName evidence="1">Serine-threonine/tyrosine-protein kinase catalytic domain-containing protein</fullName>
    </recommendedName>
</protein>
<dbReference type="AlphaFoldDB" id="A0AAD5IB19"/>
<dbReference type="Gene3D" id="1.10.510.10">
    <property type="entry name" value="Transferase(Phosphotransferase) domain 1"/>
    <property type="match status" value="1"/>
</dbReference>
<proteinExistence type="predicted"/>
<dbReference type="Proteomes" id="UP001064489">
    <property type="component" value="Chromosome 12"/>
</dbReference>
<dbReference type="SUPFAM" id="SSF56112">
    <property type="entry name" value="Protein kinase-like (PK-like)"/>
    <property type="match status" value="1"/>
</dbReference>
<gene>
    <name evidence="2" type="ORF">LWI28_019741</name>
</gene>
<dbReference type="InterPro" id="IPR011009">
    <property type="entry name" value="Kinase-like_dom_sf"/>
</dbReference>
<evidence type="ECO:0000313" key="3">
    <source>
        <dbReference type="Proteomes" id="UP001064489"/>
    </source>
</evidence>
<evidence type="ECO:0000259" key="1">
    <source>
        <dbReference type="Pfam" id="PF07714"/>
    </source>
</evidence>
<reference evidence="2" key="1">
    <citation type="journal article" date="2022" name="Plant J.">
        <title>Strategies of tolerance reflected in two North American maple genomes.</title>
        <authorList>
            <person name="McEvoy S.L."/>
            <person name="Sezen U.U."/>
            <person name="Trouern-Trend A."/>
            <person name="McMahon S.M."/>
            <person name="Schaberg P.G."/>
            <person name="Yang J."/>
            <person name="Wegrzyn J.L."/>
            <person name="Swenson N.G."/>
        </authorList>
    </citation>
    <scope>NUCLEOTIDE SEQUENCE</scope>
    <source>
        <strain evidence="2">91603</strain>
    </source>
</reference>
<dbReference type="InterPro" id="IPR001245">
    <property type="entry name" value="Ser-Thr/Tyr_kinase_cat_dom"/>
</dbReference>
<accession>A0AAD5IB19</accession>